<evidence type="ECO:0000256" key="3">
    <source>
        <dbReference type="ARBA" id="ARBA00022729"/>
    </source>
</evidence>
<dbReference type="AlphaFoldDB" id="A0A1C4X497"/>
<evidence type="ECO:0000313" key="6">
    <source>
        <dbReference type="Proteomes" id="UP000198243"/>
    </source>
</evidence>
<dbReference type="EMBL" id="LT607412">
    <property type="protein sequence ID" value="SCF03309.1"/>
    <property type="molecule type" value="Genomic_DNA"/>
</dbReference>
<dbReference type="SUPFAM" id="SSF53850">
    <property type="entry name" value="Periplasmic binding protein-like II"/>
    <property type="match status" value="1"/>
</dbReference>
<dbReference type="RefSeq" id="WP_157743211.1">
    <property type="nucleotide sequence ID" value="NZ_LT607412.1"/>
</dbReference>
<proteinExistence type="inferred from homology"/>
<keyword evidence="3" id="KW-0732">Signal</keyword>
<name>A0A1C4X497_9ACTN</name>
<protein>
    <submittedName>
        <fullName evidence="5">NitT/TauT family transport system substrate-binding protein</fullName>
    </submittedName>
</protein>
<comment type="similarity">
    <text evidence="2">Belongs to the bacterial solute-binding protein SsuA/TauA family.</text>
</comment>
<dbReference type="GO" id="GO:0042597">
    <property type="term" value="C:periplasmic space"/>
    <property type="evidence" value="ECO:0007669"/>
    <property type="project" value="UniProtKB-SubCell"/>
</dbReference>
<accession>A0A1C4X497</accession>
<feature type="domain" description="SsuA/THI5-like" evidence="4">
    <location>
        <begin position="48"/>
        <end position="262"/>
    </location>
</feature>
<evidence type="ECO:0000313" key="5">
    <source>
        <dbReference type="EMBL" id="SCF03309.1"/>
    </source>
</evidence>
<dbReference type="Gene3D" id="3.40.190.10">
    <property type="entry name" value="Periplasmic binding protein-like II"/>
    <property type="match status" value="2"/>
</dbReference>
<dbReference type="PANTHER" id="PTHR30024">
    <property type="entry name" value="ALIPHATIC SULFONATES-BINDING PROTEIN-RELATED"/>
    <property type="match status" value="1"/>
</dbReference>
<evidence type="ECO:0000256" key="1">
    <source>
        <dbReference type="ARBA" id="ARBA00004418"/>
    </source>
</evidence>
<dbReference type="OrthoDB" id="5348911at2"/>
<organism evidence="5 6">
    <name type="scientific">Micromonospora coriariae</name>
    <dbReference type="NCBI Taxonomy" id="285665"/>
    <lineage>
        <taxon>Bacteria</taxon>
        <taxon>Bacillati</taxon>
        <taxon>Actinomycetota</taxon>
        <taxon>Actinomycetes</taxon>
        <taxon>Micromonosporales</taxon>
        <taxon>Micromonosporaceae</taxon>
        <taxon>Micromonospora</taxon>
    </lineage>
</organism>
<sequence length="322" mass="34107">MRKQKWFASLAVASVVATTACGSGGDEASGGDQAVKIDVGGLPLAALAPLYLGIDKGFFADEGLEVTPQQAQGGAALLPAVVSGDMEFAYSNTASLITASVKGLPVQIVANGNDETHDVKKASSTVVSKGGGPIRQPADLAGKTIAVNTLNNVGDITIKAALEKSGVDVSGLKFVELPFPDMLPALEAGRVDAVWLVTPFTQTAKDAGHQEVLRPFFDTQPGLNIATYFTSQRYAKEHPDVVAGFVRAMNKSLTYTNDHPDELRAAVKTYAKIPDDVLGKMPLPEFPAEIDVPDIELTAELMRKYGIIDKLPDFKRLVRQGA</sequence>
<dbReference type="PROSITE" id="PS51257">
    <property type="entry name" value="PROKAR_LIPOPROTEIN"/>
    <property type="match status" value="1"/>
</dbReference>
<evidence type="ECO:0000259" key="4">
    <source>
        <dbReference type="Pfam" id="PF09084"/>
    </source>
</evidence>
<gene>
    <name evidence="5" type="ORF">GA0070607_4656</name>
</gene>
<reference evidence="6" key="1">
    <citation type="submission" date="2016-06" db="EMBL/GenBank/DDBJ databases">
        <authorList>
            <person name="Varghese N."/>
            <person name="Submissions Spin"/>
        </authorList>
    </citation>
    <scope>NUCLEOTIDE SEQUENCE [LARGE SCALE GENOMIC DNA]</scope>
    <source>
        <strain evidence="6">DSM 44875</strain>
    </source>
</reference>
<comment type="subcellular location">
    <subcellularLocation>
        <location evidence="1">Periplasm</location>
    </subcellularLocation>
</comment>
<dbReference type="Pfam" id="PF09084">
    <property type="entry name" value="NMT1"/>
    <property type="match status" value="1"/>
</dbReference>
<dbReference type="InterPro" id="IPR015168">
    <property type="entry name" value="SsuA/THI5"/>
</dbReference>
<dbReference type="PANTHER" id="PTHR30024:SF47">
    <property type="entry name" value="TAURINE-BINDING PERIPLASMIC PROTEIN"/>
    <property type="match status" value="1"/>
</dbReference>
<keyword evidence="6" id="KW-1185">Reference proteome</keyword>
<dbReference type="Proteomes" id="UP000198243">
    <property type="component" value="Chromosome I"/>
</dbReference>
<evidence type="ECO:0000256" key="2">
    <source>
        <dbReference type="ARBA" id="ARBA00010742"/>
    </source>
</evidence>